<reference evidence="1 2" key="1">
    <citation type="submission" date="2024-03" db="EMBL/GenBank/DDBJ databases">
        <title>Human intestinal bacterial collection.</title>
        <authorList>
            <person name="Pauvert C."/>
            <person name="Hitch T.C.A."/>
            <person name="Clavel T."/>
        </authorList>
    </citation>
    <scope>NUCLEOTIDE SEQUENCE [LARGE SCALE GENOMIC DNA]</scope>
    <source>
        <strain evidence="1 2">CLA-AA-H192</strain>
    </source>
</reference>
<protein>
    <recommendedName>
        <fullName evidence="3">HNH endonuclease</fullName>
    </recommendedName>
</protein>
<dbReference type="RefSeq" id="WP_349136256.1">
    <property type="nucleotide sequence ID" value="NZ_JBBMFF010000237.1"/>
</dbReference>
<keyword evidence="2" id="KW-1185">Reference proteome</keyword>
<name>A0ABV1G8B9_9FIRM</name>
<evidence type="ECO:0008006" key="3">
    <source>
        <dbReference type="Google" id="ProtNLM"/>
    </source>
</evidence>
<organism evidence="1 2">
    <name type="scientific">Faecousia intestinalis</name>
    <dbReference type="NCBI Taxonomy" id="3133167"/>
    <lineage>
        <taxon>Bacteria</taxon>
        <taxon>Bacillati</taxon>
        <taxon>Bacillota</taxon>
        <taxon>Clostridia</taxon>
        <taxon>Eubacteriales</taxon>
        <taxon>Oscillospiraceae</taxon>
        <taxon>Faecousia</taxon>
    </lineage>
</organism>
<comment type="caution">
    <text evidence="1">The sequence shown here is derived from an EMBL/GenBank/DDBJ whole genome shotgun (WGS) entry which is preliminary data.</text>
</comment>
<gene>
    <name evidence="1" type="ORF">WMO66_09795</name>
</gene>
<evidence type="ECO:0000313" key="2">
    <source>
        <dbReference type="Proteomes" id="UP001491552"/>
    </source>
</evidence>
<sequence length="218" mass="25416">MDELKKTKELVEKYLKKKYPDAQFTDEDLEFLARFSVKKEPKEREILKELGLISGKGTVQGYYADHESVKNAKDCIQAIYERFNTKRNSQKEKEHPVDVFGDDFEAFFAWWCDKTPEDGIRKCCYCEVDEDTVRAAFAKDEKDKCVISSKKRSFSGELQIERKDPDGDYCADNCEFACVICNNAKSDMISAEDFKKFFVPGIKEYWAHIEEEIKKKNP</sequence>
<dbReference type="Proteomes" id="UP001491552">
    <property type="component" value="Unassembled WGS sequence"/>
</dbReference>
<evidence type="ECO:0000313" key="1">
    <source>
        <dbReference type="EMBL" id="MEQ2511533.1"/>
    </source>
</evidence>
<proteinExistence type="predicted"/>
<dbReference type="EMBL" id="JBBMFF010000237">
    <property type="protein sequence ID" value="MEQ2511533.1"/>
    <property type="molecule type" value="Genomic_DNA"/>
</dbReference>
<accession>A0ABV1G8B9</accession>
<dbReference type="Gene3D" id="3.30.40.220">
    <property type="match status" value="1"/>
</dbReference>